<name>A0A5N1GM76_9LACT</name>
<feature type="binding site" evidence="10">
    <location>
        <begin position="8"/>
        <end position="13"/>
    </location>
    <ligand>
        <name>substrate</name>
    </ligand>
</feature>
<feature type="binding site" evidence="10">
    <location>
        <begin position="152"/>
        <end position="155"/>
    </location>
    <ligand>
        <name>substrate</name>
    </ligand>
</feature>
<evidence type="ECO:0000256" key="3">
    <source>
        <dbReference type="ARBA" id="ARBA00022723"/>
    </source>
</evidence>
<dbReference type="InterPro" id="IPR020922">
    <property type="entry name" value="dITP/XTP_pyrophosphatase"/>
</dbReference>
<dbReference type="InterPro" id="IPR002637">
    <property type="entry name" value="RdgB/HAM1"/>
</dbReference>
<comment type="similarity">
    <text evidence="1 10 11">Belongs to the HAM1 NTPase family.</text>
</comment>
<dbReference type="EMBL" id="VYWO01000001">
    <property type="protein sequence ID" value="KAA9302067.1"/>
    <property type="molecule type" value="Genomic_DNA"/>
</dbReference>
<feature type="active site" description="Proton acceptor" evidence="10">
    <location>
        <position position="68"/>
    </location>
</feature>
<proteinExistence type="inferred from homology"/>
<protein>
    <recommendedName>
        <fullName evidence="10">dITP/XTP pyrophosphatase</fullName>
        <ecNumber evidence="10">3.6.1.66</ecNumber>
    </recommendedName>
    <alternativeName>
        <fullName evidence="10">Non-canonical purine NTP pyrophosphatase</fullName>
    </alternativeName>
    <alternativeName>
        <fullName evidence="10">Non-standard purine NTP pyrophosphatase</fullName>
    </alternativeName>
    <alternativeName>
        <fullName evidence="10">Nucleoside-triphosphate diphosphatase</fullName>
    </alternativeName>
    <alternativeName>
        <fullName evidence="10">Nucleoside-triphosphate pyrophosphatase</fullName>
        <shortName evidence="10">NTPase</shortName>
    </alternativeName>
</protein>
<dbReference type="InterPro" id="IPR029001">
    <property type="entry name" value="ITPase-like_fam"/>
</dbReference>
<dbReference type="NCBIfam" id="TIGR00042">
    <property type="entry name" value="RdgB/HAM1 family non-canonical purine NTP pyrophosphatase"/>
    <property type="match status" value="1"/>
</dbReference>
<comment type="catalytic activity">
    <reaction evidence="9 10">
        <text>XTP + H2O = XMP + diphosphate + H(+)</text>
        <dbReference type="Rhea" id="RHEA:28610"/>
        <dbReference type="ChEBI" id="CHEBI:15377"/>
        <dbReference type="ChEBI" id="CHEBI:15378"/>
        <dbReference type="ChEBI" id="CHEBI:33019"/>
        <dbReference type="ChEBI" id="CHEBI:57464"/>
        <dbReference type="ChEBI" id="CHEBI:61314"/>
        <dbReference type="EC" id="3.6.1.66"/>
    </reaction>
</comment>
<dbReference type="SUPFAM" id="SSF52972">
    <property type="entry name" value="ITPase-like"/>
    <property type="match status" value="1"/>
</dbReference>
<evidence type="ECO:0000256" key="5">
    <source>
        <dbReference type="ARBA" id="ARBA00022801"/>
    </source>
</evidence>
<dbReference type="NCBIfam" id="NF011397">
    <property type="entry name" value="PRK14822.1"/>
    <property type="match status" value="1"/>
</dbReference>
<dbReference type="GO" id="GO:0005829">
    <property type="term" value="C:cytosol"/>
    <property type="evidence" value="ECO:0007669"/>
    <property type="project" value="TreeGrafter"/>
</dbReference>
<dbReference type="GO" id="GO:0035870">
    <property type="term" value="F:dITP diphosphatase activity"/>
    <property type="evidence" value="ECO:0007669"/>
    <property type="project" value="UniProtKB-UniRule"/>
</dbReference>
<feature type="binding site" evidence="10">
    <location>
        <position position="39"/>
    </location>
    <ligand>
        <name>Mg(2+)</name>
        <dbReference type="ChEBI" id="CHEBI:18420"/>
    </ligand>
</feature>
<comment type="catalytic activity">
    <reaction evidence="8 10">
        <text>dITP + H2O = dIMP + diphosphate + H(+)</text>
        <dbReference type="Rhea" id="RHEA:28342"/>
        <dbReference type="ChEBI" id="CHEBI:15377"/>
        <dbReference type="ChEBI" id="CHEBI:15378"/>
        <dbReference type="ChEBI" id="CHEBI:33019"/>
        <dbReference type="ChEBI" id="CHEBI:61194"/>
        <dbReference type="ChEBI" id="CHEBI:61382"/>
        <dbReference type="EC" id="3.6.1.66"/>
    </reaction>
</comment>
<comment type="cofactor">
    <cofactor evidence="10">
        <name>Mg(2+)</name>
        <dbReference type="ChEBI" id="CHEBI:18420"/>
    </cofactor>
    <text evidence="10">Binds 1 Mg(2+) ion per subunit.</text>
</comment>
<evidence type="ECO:0000256" key="8">
    <source>
        <dbReference type="ARBA" id="ARBA00051875"/>
    </source>
</evidence>
<accession>A0A5N1GM76</accession>
<sequence>MKKIVIATKNPGKAKEFQLIFSDYQVETLLDHPEMDDIEENGRSFLENAGIKARTAALALGEIVIADDSGLSVDALDGAPGIYSARYAGPEKSDAANRAKLLEALADVADSDRQAAFHCALVVAASNGEILADYEGQLQGEILREERGSNGFGYDPLFYVPSKGKTTAEMTAEEKAAISHRGQALAALQADLDQGKLKL</sequence>
<evidence type="ECO:0000313" key="13">
    <source>
        <dbReference type="Proteomes" id="UP000327148"/>
    </source>
</evidence>
<dbReference type="HAMAP" id="MF_01405">
    <property type="entry name" value="Non_canon_purine_NTPase"/>
    <property type="match status" value="1"/>
</dbReference>
<evidence type="ECO:0000313" key="12">
    <source>
        <dbReference type="EMBL" id="KAA9302067.1"/>
    </source>
</evidence>
<keyword evidence="3 10" id="KW-0479">Metal-binding</keyword>
<dbReference type="Pfam" id="PF01725">
    <property type="entry name" value="Ham1p_like"/>
    <property type="match status" value="1"/>
</dbReference>
<dbReference type="EC" id="3.6.1.66" evidence="10"/>
<dbReference type="STRING" id="119206.AWM72_07770"/>
<dbReference type="GO" id="GO:0017111">
    <property type="term" value="F:ribonucleoside triphosphate phosphatase activity"/>
    <property type="evidence" value="ECO:0007669"/>
    <property type="project" value="InterPro"/>
</dbReference>
<evidence type="ECO:0000256" key="1">
    <source>
        <dbReference type="ARBA" id="ARBA00008023"/>
    </source>
</evidence>
<evidence type="ECO:0000256" key="6">
    <source>
        <dbReference type="ARBA" id="ARBA00022842"/>
    </source>
</evidence>
<dbReference type="GO" id="GO:0046872">
    <property type="term" value="F:metal ion binding"/>
    <property type="evidence" value="ECO:0007669"/>
    <property type="project" value="UniProtKB-KW"/>
</dbReference>
<keyword evidence="7 10" id="KW-0546">Nucleotide metabolism</keyword>
<dbReference type="PANTHER" id="PTHR11067:SF9">
    <property type="entry name" value="INOSINE TRIPHOSPHATE PYROPHOSPHATASE"/>
    <property type="match status" value="1"/>
</dbReference>
<dbReference type="GO" id="GO:0009117">
    <property type="term" value="P:nucleotide metabolic process"/>
    <property type="evidence" value="ECO:0007669"/>
    <property type="project" value="UniProtKB-KW"/>
</dbReference>
<keyword evidence="6 10" id="KW-0460">Magnesium</keyword>
<dbReference type="Gene3D" id="3.90.950.10">
    <property type="match status" value="1"/>
</dbReference>
<dbReference type="GO" id="GO:0000166">
    <property type="term" value="F:nucleotide binding"/>
    <property type="evidence" value="ECO:0007669"/>
    <property type="project" value="UniProtKB-KW"/>
</dbReference>
<evidence type="ECO:0000256" key="11">
    <source>
        <dbReference type="RuleBase" id="RU003781"/>
    </source>
</evidence>
<evidence type="ECO:0000256" key="10">
    <source>
        <dbReference type="HAMAP-Rule" id="MF_01405"/>
    </source>
</evidence>
<comment type="function">
    <text evidence="10">Pyrophosphatase that catalyzes the hydrolysis of nucleoside triphosphates to their monophosphate derivatives, with a high preference for the non-canonical purine nucleotides XTP (xanthosine triphosphate), dITP (deoxyinosine triphosphate) and ITP. Seems to function as a house-cleaning enzyme that removes non-canonical purine nucleotides from the nucleotide pool, thus preventing their incorporation into DNA/RNA and avoiding chromosomal lesions.</text>
</comment>
<reference evidence="12 13" key="1">
    <citation type="submission" date="2019-09" db="EMBL/GenBank/DDBJ databases">
        <title>Draft genome sequence assemblies of isolates from the urinary tract.</title>
        <authorList>
            <person name="Mores C.R."/>
            <person name="Putonti C."/>
            <person name="Wolfe A.J."/>
        </authorList>
    </citation>
    <scope>NUCLEOTIDE SEQUENCE [LARGE SCALE GENOMIC DNA]</scope>
    <source>
        <strain evidence="12 13">UMB623</strain>
    </source>
</reference>
<comment type="catalytic activity">
    <reaction evidence="10">
        <text>ITP + H2O = IMP + diphosphate + H(+)</text>
        <dbReference type="Rhea" id="RHEA:29399"/>
        <dbReference type="ChEBI" id="CHEBI:15377"/>
        <dbReference type="ChEBI" id="CHEBI:15378"/>
        <dbReference type="ChEBI" id="CHEBI:33019"/>
        <dbReference type="ChEBI" id="CHEBI:58053"/>
        <dbReference type="ChEBI" id="CHEBI:61402"/>
        <dbReference type="EC" id="3.6.1.66"/>
    </reaction>
</comment>
<feature type="binding site" evidence="10">
    <location>
        <position position="175"/>
    </location>
    <ligand>
        <name>substrate</name>
    </ligand>
</feature>
<feature type="binding site" evidence="10">
    <location>
        <position position="68"/>
    </location>
    <ligand>
        <name>Mg(2+)</name>
        <dbReference type="ChEBI" id="CHEBI:18420"/>
    </ligand>
</feature>
<feature type="binding site" evidence="10">
    <location>
        <begin position="180"/>
        <end position="181"/>
    </location>
    <ligand>
        <name>substrate</name>
    </ligand>
</feature>
<feature type="binding site" evidence="10">
    <location>
        <position position="69"/>
    </location>
    <ligand>
        <name>substrate</name>
    </ligand>
</feature>
<dbReference type="OrthoDB" id="9807456at2"/>
<organism evidence="12 13">
    <name type="scientific">Aerococcus sanguinicola</name>
    <dbReference type="NCBI Taxonomy" id="119206"/>
    <lineage>
        <taxon>Bacteria</taxon>
        <taxon>Bacillati</taxon>
        <taxon>Bacillota</taxon>
        <taxon>Bacilli</taxon>
        <taxon>Lactobacillales</taxon>
        <taxon>Aerococcaceae</taxon>
        <taxon>Aerococcus</taxon>
    </lineage>
</organism>
<comment type="caution">
    <text evidence="12">The sequence shown here is derived from an EMBL/GenBank/DDBJ whole genome shotgun (WGS) entry which is preliminary data.</text>
</comment>
<dbReference type="FunFam" id="3.90.950.10:FF:000001">
    <property type="entry name" value="dITP/XTP pyrophosphatase"/>
    <property type="match status" value="1"/>
</dbReference>
<dbReference type="Proteomes" id="UP000327148">
    <property type="component" value="Unassembled WGS sequence"/>
</dbReference>
<dbReference type="CDD" id="cd00515">
    <property type="entry name" value="HAM1"/>
    <property type="match status" value="1"/>
</dbReference>
<gene>
    <name evidence="12" type="ORF">F6I03_02320</name>
</gene>
<keyword evidence="4 10" id="KW-0547">Nucleotide-binding</keyword>
<dbReference type="GO" id="GO:0036220">
    <property type="term" value="F:ITP diphosphatase activity"/>
    <property type="evidence" value="ECO:0007669"/>
    <property type="project" value="UniProtKB-UniRule"/>
</dbReference>
<dbReference type="AlphaFoldDB" id="A0A5N1GM76"/>
<comment type="subunit">
    <text evidence="2 10">Homodimer.</text>
</comment>
<dbReference type="RefSeq" id="WP_070626069.1">
    <property type="nucleotide sequence ID" value="NZ_VYWO01000001.1"/>
</dbReference>
<dbReference type="GO" id="GO:0036222">
    <property type="term" value="F:XTP diphosphatase activity"/>
    <property type="evidence" value="ECO:0007669"/>
    <property type="project" value="UniProtKB-UniRule"/>
</dbReference>
<evidence type="ECO:0000256" key="4">
    <source>
        <dbReference type="ARBA" id="ARBA00022741"/>
    </source>
</evidence>
<dbReference type="GO" id="GO:0009146">
    <property type="term" value="P:purine nucleoside triphosphate catabolic process"/>
    <property type="evidence" value="ECO:0007669"/>
    <property type="project" value="UniProtKB-UniRule"/>
</dbReference>
<evidence type="ECO:0000256" key="7">
    <source>
        <dbReference type="ARBA" id="ARBA00023080"/>
    </source>
</evidence>
<evidence type="ECO:0000256" key="2">
    <source>
        <dbReference type="ARBA" id="ARBA00011738"/>
    </source>
</evidence>
<keyword evidence="5 10" id="KW-0378">Hydrolase</keyword>
<dbReference type="PANTHER" id="PTHR11067">
    <property type="entry name" value="INOSINE TRIPHOSPHATE PYROPHOSPHATASE/HAM1 PROTEIN"/>
    <property type="match status" value="1"/>
</dbReference>
<evidence type="ECO:0000256" key="9">
    <source>
        <dbReference type="ARBA" id="ARBA00052017"/>
    </source>
</evidence>